<dbReference type="EMBL" id="BDRX01000008">
    <property type="protein sequence ID" value="GBF89106.1"/>
    <property type="molecule type" value="Genomic_DNA"/>
</dbReference>
<dbReference type="PANTHER" id="PTHR48100:SF57">
    <property type="entry name" value="PHOSPHOGLYCERATE MUTASE"/>
    <property type="match status" value="1"/>
</dbReference>
<evidence type="ECO:0000256" key="1">
    <source>
        <dbReference type="ARBA" id="ARBA00038362"/>
    </source>
</evidence>
<accession>A0A2V0NNH3</accession>
<dbReference type="Pfam" id="PF00300">
    <property type="entry name" value="His_Phos_1"/>
    <property type="match status" value="1"/>
</dbReference>
<evidence type="ECO:0000256" key="2">
    <source>
        <dbReference type="SAM" id="MobiDB-lite"/>
    </source>
</evidence>
<dbReference type="InterPro" id="IPR013078">
    <property type="entry name" value="His_Pase_superF_clade-1"/>
</dbReference>
<dbReference type="GO" id="GO:0005737">
    <property type="term" value="C:cytoplasm"/>
    <property type="evidence" value="ECO:0007669"/>
    <property type="project" value="TreeGrafter"/>
</dbReference>
<evidence type="ECO:0000313" key="4">
    <source>
        <dbReference type="Proteomes" id="UP000247498"/>
    </source>
</evidence>
<dbReference type="PANTHER" id="PTHR48100">
    <property type="entry name" value="BROAD-SPECIFICITY PHOSPHATASE YOR283W-RELATED"/>
    <property type="match status" value="1"/>
</dbReference>
<comment type="caution">
    <text evidence="3">The sequence shown here is derived from an EMBL/GenBank/DDBJ whole genome shotgun (WGS) entry which is preliminary data.</text>
</comment>
<gene>
    <name evidence="3" type="ORF">Rsub_01823</name>
</gene>
<reference evidence="3 4" key="1">
    <citation type="journal article" date="2018" name="Sci. Rep.">
        <title>Raphidocelis subcapitata (=Pseudokirchneriella subcapitata) provides an insight into genome evolution and environmental adaptations in the Sphaeropleales.</title>
        <authorList>
            <person name="Suzuki S."/>
            <person name="Yamaguchi H."/>
            <person name="Nakajima N."/>
            <person name="Kawachi M."/>
        </authorList>
    </citation>
    <scope>NUCLEOTIDE SEQUENCE [LARGE SCALE GENOMIC DNA]</scope>
    <source>
        <strain evidence="3 4">NIES-35</strain>
    </source>
</reference>
<sequence length="267" mass="28693">MKRPRAGHDATGAQKKLAARTNALPFQWGSRGASSAASGGDKVLHLLRHGTTEMNVHLAKARPAYGEGGFVDPLLWDTRLTEAGAKGARAAARATARLSPPPELLVVSPLTRAIQTALLAFGERPPCPVLVEPLFRERLYLSSDVGRPPAELATEFPHLEFDHLPDVWWHSDDEASGSDEGGSGTSSGGGGGGNSRNRNGSVEPLPYAEEPDDVFAERIEAARAWLEARPERSIAVVTHWGVLHSLTGGTDFENCELRTTRLSRLAR</sequence>
<feature type="region of interest" description="Disordered" evidence="2">
    <location>
        <begin position="170"/>
        <end position="207"/>
    </location>
</feature>
<keyword evidence="4" id="KW-1185">Reference proteome</keyword>
<protein>
    <recommendedName>
        <fullName evidence="5">Phosphoglycerate mutase</fullName>
    </recommendedName>
</protein>
<dbReference type="SUPFAM" id="SSF53254">
    <property type="entry name" value="Phosphoglycerate mutase-like"/>
    <property type="match status" value="1"/>
</dbReference>
<dbReference type="GO" id="GO:0016791">
    <property type="term" value="F:phosphatase activity"/>
    <property type="evidence" value="ECO:0007669"/>
    <property type="project" value="TreeGrafter"/>
</dbReference>
<dbReference type="SMART" id="SM00855">
    <property type="entry name" value="PGAM"/>
    <property type="match status" value="1"/>
</dbReference>
<organism evidence="3 4">
    <name type="scientific">Raphidocelis subcapitata</name>
    <dbReference type="NCBI Taxonomy" id="307507"/>
    <lineage>
        <taxon>Eukaryota</taxon>
        <taxon>Viridiplantae</taxon>
        <taxon>Chlorophyta</taxon>
        <taxon>core chlorophytes</taxon>
        <taxon>Chlorophyceae</taxon>
        <taxon>CS clade</taxon>
        <taxon>Sphaeropleales</taxon>
        <taxon>Selenastraceae</taxon>
        <taxon>Raphidocelis</taxon>
    </lineage>
</organism>
<proteinExistence type="inferred from homology"/>
<name>A0A2V0NNH3_9CHLO</name>
<dbReference type="InterPro" id="IPR029033">
    <property type="entry name" value="His_PPase_superfam"/>
</dbReference>
<dbReference type="Gene3D" id="3.40.50.1240">
    <property type="entry name" value="Phosphoglycerate mutase-like"/>
    <property type="match status" value="1"/>
</dbReference>
<dbReference type="InterPro" id="IPR050275">
    <property type="entry name" value="PGM_Phosphatase"/>
</dbReference>
<evidence type="ECO:0000313" key="3">
    <source>
        <dbReference type="EMBL" id="GBF89106.1"/>
    </source>
</evidence>
<dbReference type="OrthoDB" id="496981at2759"/>
<comment type="similarity">
    <text evidence="1">Belongs to the phosphoglycerate mutase family.</text>
</comment>
<dbReference type="Proteomes" id="UP000247498">
    <property type="component" value="Unassembled WGS sequence"/>
</dbReference>
<feature type="compositionally biased region" description="Gly residues" evidence="2">
    <location>
        <begin position="179"/>
        <end position="194"/>
    </location>
</feature>
<dbReference type="AlphaFoldDB" id="A0A2V0NNH3"/>
<dbReference type="CDD" id="cd07067">
    <property type="entry name" value="HP_PGM_like"/>
    <property type="match status" value="1"/>
</dbReference>
<evidence type="ECO:0008006" key="5">
    <source>
        <dbReference type="Google" id="ProtNLM"/>
    </source>
</evidence>
<dbReference type="InParanoid" id="A0A2V0NNH3"/>